<evidence type="ECO:0000313" key="8">
    <source>
        <dbReference type="EMBL" id="OCC16030.1"/>
    </source>
</evidence>
<evidence type="ECO:0000256" key="3">
    <source>
        <dbReference type="ARBA" id="ARBA00022722"/>
    </source>
</evidence>
<evidence type="ECO:0000256" key="6">
    <source>
        <dbReference type="HAMAP-Rule" id="MF_00337"/>
    </source>
</evidence>
<name>A0A1B9F802_9BACT</name>
<dbReference type="Pfam" id="PF02609">
    <property type="entry name" value="Exonuc_VII_S"/>
    <property type="match status" value="1"/>
</dbReference>
<dbReference type="HAMAP" id="MF_00337">
    <property type="entry name" value="Exonuc_7_S"/>
    <property type="match status" value="1"/>
</dbReference>
<comment type="function">
    <text evidence="6">Bidirectionally degrades single-stranded DNA into large acid-insoluble oligonucleotides, which are then degraded further into small acid-soluble oligonucleotides.</text>
</comment>
<dbReference type="PANTHER" id="PTHR34137">
    <property type="entry name" value="EXODEOXYRIBONUCLEASE 7 SMALL SUBUNIT"/>
    <property type="match status" value="1"/>
</dbReference>
<comment type="similarity">
    <text evidence="1 6">Belongs to the XseB family.</text>
</comment>
<keyword evidence="5 6" id="KW-0269">Exonuclease</keyword>
<reference evidence="8 9" key="1">
    <citation type="submission" date="2016-06" db="EMBL/GenBank/DDBJ databases">
        <title>Respiratory ammonification of nitrate coupled to the oxidation of elemental sulfur in deep-sea autotrophic thermophilic bacteria.</title>
        <authorList>
            <person name="Slobodkina G.B."/>
            <person name="Mardanov A.V."/>
            <person name="Ravin N.V."/>
            <person name="Frolova A.A."/>
            <person name="Viryasiv M.B."/>
            <person name="Chernyh N.A."/>
            <person name="Bonch-Osmolovskaya E.A."/>
            <person name="Slobodkin A.I."/>
        </authorList>
    </citation>
    <scope>NUCLEOTIDE SEQUENCE [LARGE SCALE GENOMIC DNA]</scope>
    <source>
        <strain evidence="8 9">S69</strain>
    </source>
</reference>
<feature type="coiled-coil region" evidence="7">
    <location>
        <begin position="13"/>
        <end position="64"/>
    </location>
</feature>
<gene>
    <name evidence="6" type="primary">xseB</name>
    <name evidence="8" type="ORF">DBT_0492</name>
</gene>
<comment type="catalytic activity">
    <reaction evidence="6">
        <text>Exonucleolytic cleavage in either 5'- to 3'- or 3'- to 5'-direction to yield nucleoside 5'-phosphates.</text>
        <dbReference type="EC" id="3.1.11.6"/>
    </reaction>
</comment>
<dbReference type="RefSeq" id="WP_067616045.1">
    <property type="nucleotide sequence ID" value="NZ_MAGO01000002.1"/>
</dbReference>
<evidence type="ECO:0000256" key="1">
    <source>
        <dbReference type="ARBA" id="ARBA00009998"/>
    </source>
</evidence>
<dbReference type="AlphaFoldDB" id="A0A1B9F802"/>
<keyword evidence="7" id="KW-0175">Coiled coil</keyword>
<keyword evidence="3 6" id="KW-0540">Nuclease</keyword>
<keyword evidence="4 6" id="KW-0378">Hydrolase</keyword>
<evidence type="ECO:0000313" key="9">
    <source>
        <dbReference type="Proteomes" id="UP000093080"/>
    </source>
</evidence>
<keyword evidence="9" id="KW-1185">Reference proteome</keyword>
<comment type="caution">
    <text evidence="8">The sequence shown here is derived from an EMBL/GenBank/DDBJ whole genome shotgun (WGS) entry which is preliminary data.</text>
</comment>
<evidence type="ECO:0000256" key="5">
    <source>
        <dbReference type="ARBA" id="ARBA00022839"/>
    </source>
</evidence>
<dbReference type="PANTHER" id="PTHR34137:SF1">
    <property type="entry name" value="EXODEOXYRIBONUCLEASE 7 SMALL SUBUNIT"/>
    <property type="match status" value="1"/>
</dbReference>
<dbReference type="EMBL" id="MAGO01000002">
    <property type="protein sequence ID" value="OCC16030.1"/>
    <property type="molecule type" value="Genomic_DNA"/>
</dbReference>
<dbReference type="GO" id="GO:0005829">
    <property type="term" value="C:cytosol"/>
    <property type="evidence" value="ECO:0007669"/>
    <property type="project" value="TreeGrafter"/>
</dbReference>
<keyword evidence="2 6" id="KW-0963">Cytoplasm</keyword>
<evidence type="ECO:0000256" key="2">
    <source>
        <dbReference type="ARBA" id="ARBA00022490"/>
    </source>
</evidence>
<dbReference type="GO" id="GO:0009318">
    <property type="term" value="C:exodeoxyribonuclease VII complex"/>
    <property type="evidence" value="ECO:0007669"/>
    <property type="project" value="UniProtKB-UniRule"/>
</dbReference>
<accession>A0A1B9F802</accession>
<dbReference type="InterPro" id="IPR003761">
    <property type="entry name" value="Exonuc_VII_S"/>
</dbReference>
<evidence type="ECO:0000256" key="7">
    <source>
        <dbReference type="SAM" id="Coils"/>
    </source>
</evidence>
<evidence type="ECO:0000256" key="4">
    <source>
        <dbReference type="ARBA" id="ARBA00022801"/>
    </source>
</evidence>
<dbReference type="EC" id="3.1.11.6" evidence="6"/>
<sequence>MGEKSKFLFKDALKKLESIVNELEDDTIDLEDALKKYEEGVKLVRQCNEYLEKAELKLKELEKDQQGRPVIKEMEGYESAF</sequence>
<dbReference type="GO" id="GO:0006308">
    <property type="term" value="P:DNA catabolic process"/>
    <property type="evidence" value="ECO:0007669"/>
    <property type="project" value="UniProtKB-UniRule"/>
</dbReference>
<dbReference type="SUPFAM" id="SSF116842">
    <property type="entry name" value="XseB-like"/>
    <property type="match status" value="1"/>
</dbReference>
<dbReference type="Proteomes" id="UP000093080">
    <property type="component" value="Unassembled WGS sequence"/>
</dbReference>
<comment type="subunit">
    <text evidence="6">Heterooligomer composed of large and small subunits.</text>
</comment>
<dbReference type="OrthoDB" id="5591562at2"/>
<organism evidence="8 9">
    <name type="scientific">Dissulfuribacter thermophilus</name>
    <dbReference type="NCBI Taxonomy" id="1156395"/>
    <lineage>
        <taxon>Bacteria</taxon>
        <taxon>Pseudomonadati</taxon>
        <taxon>Thermodesulfobacteriota</taxon>
        <taxon>Dissulfuribacteria</taxon>
        <taxon>Dissulfuribacterales</taxon>
        <taxon>Dissulfuribacteraceae</taxon>
        <taxon>Dissulfuribacter</taxon>
    </lineage>
</organism>
<proteinExistence type="inferred from homology"/>
<protein>
    <recommendedName>
        <fullName evidence="6">Exodeoxyribonuclease 7 small subunit</fullName>
        <ecNumber evidence="6">3.1.11.6</ecNumber>
    </recommendedName>
    <alternativeName>
        <fullName evidence="6">Exodeoxyribonuclease VII small subunit</fullName>
        <shortName evidence="6">Exonuclease VII small subunit</shortName>
    </alternativeName>
</protein>
<dbReference type="NCBIfam" id="TIGR01280">
    <property type="entry name" value="xseB"/>
    <property type="match status" value="1"/>
</dbReference>
<dbReference type="STRING" id="1156395.DBT_0492"/>
<dbReference type="GO" id="GO:0008855">
    <property type="term" value="F:exodeoxyribonuclease VII activity"/>
    <property type="evidence" value="ECO:0007669"/>
    <property type="project" value="UniProtKB-UniRule"/>
</dbReference>
<dbReference type="Gene3D" id="1.10.287.1040">
    <property type="entry name" value="Exonuclease VII, small subunit"/>
    <property type="match status" value="1"/>
</dbReference>
<dbReference type="InterPro" id="IPR037004">
    <property type="entry name" value="Exonuc_VII_ssu_sf"/>
</dbReference>
<comment type="subcellular location">
    <subcellularLocation>
        <location evidence="6">Cytoplasm</location>
    </subcellularLocation>
</comment>